<organism evidence="3 4">
    <name type="scientific">Arabis nemorensis</name>
    <dbReference type="NCBI Taxonomy" id="586526"/>
    <lineage>
        <taxon>Eukaryota</taxon>
        <taxon>Viridiplantae</taxon>
        <taxon>Streptophyta</taxon>
        <taxon>Embryophyta</taxon>
        <taxon>Tracheophyta</taxon>
        <taxon>Spermatophyta</taxon>
        <taxon>Magnoliopsida</taxon>
        <taxon>eudicotyledons</taxon>
        <taxon>Gunneridae</taxon>
        <taxon>Pentapetalae</taxon>
        <taxon>rosids</taxon>
        <taxon>malvids</taxon>
        <taxon>Brassicales</taxon>
        <taxon>Brassicaceae</taxon>
        <taxon>Arabideae</taxon>
        <taxon>Arabis</taxon>
    </lineage>
</organism>
<evidence type="ECO:0000313" key="4">
    <source>
        <dbReference type="Proteomes" id="UP000489600"/>
    </source>
</evidence>
<dbReference type="InterPro" id="IPR008502">
    <property type="entry name" value="Prolamin-like"/>
</dbReference>
<keyword evidence="1" id="KW-0732">Signal</keyword>
<keyword evidence="4" id="KW-1185">Reference proteome</keyword>
<evidence type="ECO:0000313" key="3">
    <source>
        <dbReference type="EMBL" id="VVB04936.1"/>
    </source>
</evidence>
<dbReference type="AlphaFoldDB" id="A0A565BUA1"/>
<sequence length="97" mass="10579">MVVMLSTSQNTKGNNDGVLAPVSDKGMLPNPVTCVSDARKIPDCVEAVKHFRFKSVTKECCIVLLGIPEDCFGILFPMRFVYRAMLKITCKIIGIGG</sequence>
<proteinExistence type="predicted"/>
<dbReference type="Pfam" id="PF05617">
    <property type="entry name" value="Prolamin_like"/>
    <property type="match status" value="1"/>
</dbReference>
<evidence type="ECO:0000256" key="1">
    <source>
        <dbReference type="ARBA" id="ARBA00022729"/>
    </source>
</evidence>
<feature type="domain" description="Prolamin-like" evidence="2">
    <location>
        <begin position="33"/>
        <end position="80"/>
    </location>
</feature>
<gene>
    <name evidence="3" type="ORF">ANE_LOCUS15380</name>
</gene>
<dbReference type="Proteomes" id="UP000489600">
    <property type="component" value="Unassembled WGS sequence"/>
</dbReference>
<dbReference type="OrthoDB" id="1073903at2759"/>
<evidence type="ECO:0000259" key="2">
    <source>
        <dbReference type="Pfam" id="PF05617"/>
    </source>
</evidence>
<reference evidence="3" key="1">
    <citation type="submission" date="2019-07" db="EMBL/GenBank/DDBJ databases">
        <authorList>
            <person name="Dittberner H."/>
        </authorList>
    </citation>
    <scope>NUCLEOTIDE SEQUENCE [LARGE SCALE GENOMIC DNA]</scope>
</reference>
<name>A0A565BUA1_9BRAS</name>
<dbReference type="EMBL" id="CABITT030000005">
    <property type="protein sequence ID" value="VVB04936.1"/>
    <property type="molecule type" value="Genomic_DNA"/>
</dbReference>
<comment type="caution">
    <text evidence="3">The sequence shown here is derived from an EMBL/GenBank/DDBJ whole genome shotgun (WGS) entry which is preliminary data.</text>
</comment>
<accession>A0A565BUA1</accession>
<protein>
    <recommendedName>
        <fullName evidence="2">Prolamin-like domain-containing protein</fullName>
    </recommendedName>
</protein>